<comment type="caution">
    <text evidence="1">The sequence shown here is derived from an EMBL/GenBank/DDBJ whole genome shotgun (WGS) entry which is preliminary data.</text>
</comment>
<protein>
    <submittedName>
        <fullName evidence="1">Uncharacterized protein</fullName>
    </submittedName>
</protein>
<proteinExistence type="predicted"/>
<accession>A0A5A9XHS1</accession>
<dbReference type="RefSeq" id="WP_218043385.1">
    <property type="nucleotide sequence ID" value="NZ_SRSD01000005.1"/>
</dbReference>
<sequence length="86" mass="9910">MTITQLVELIRHIEEEHNFFNRKPGQRVVKQITPHINTRGAGRVIAVDLQGYGWDKVFAPGKGHKELPVSMYHSIMDFLDTPVEDR</sequence>
<dbReference type="AlphaFoldDB" id="A0A5A9XHS1"/>
<gene>
    <name evidence="1" type="ORF">ET418_09325</name>
</gene>
<keyword evidence="2" id="KW-1185">Reference proteome</keyword>
<reference evidence="1 2" key="1">
    <citation type="submission" date="2019-04" db="EMBL/GenBank/DDBJ databases">
        <title>Geobacter ruber sp. nov., ferric-reducing bacteria isolated from paddy soil.</title>
        <authorList>
            <person name="Xu Z."/>
            <person name="Masuda Y."/>
            <person name="Itoh H."/>
            <person name="Senoo K."/>
        </authorList>
    </citation>
    <scope>NUCLEOTIDE SEQUENCE [LARGE SCALE GENOMIC DNA]</scope>
    <source>
        <strain evidence="1 2">Red88</strain>
    </source>
</reference>
<dbReference type="EMBL" id="SRSD01000005">
    <property type="protein sequence ID" value="KAA0891639.1"/>
    <property type="molecule type" value="Genomic_DNA"/>
</dbReference>
<name>A0A5A9XHS1_9BACT</name>
<evidence type="ECO:0000313" key="2">
    <source>
        <dbReference type="Proteomes" id="UP000324298"/>
    </source>
</evidence>
<dbReference type="Proteomes" id="UP000324298">
    <property type="component" value="Unassembled WGS sequence"/>
</dbReference>
<organism evidence="1 2">
    <name type="scientific">Oryzomonas rubra</name>
    <dbReference type="NCBI Taxonomy" id="2509454"/>
    <lineage>
        <taxon>Bacteria</taxon>
        <taxon>Pseudomonadati</taxon>
        <taxon>Thermodesulfobacteriota</taxon>
        <taxon>Desulfuromonadia</taxon>
        <taxon>Geobacterales</taxon>
        <taxon>Geobacteraceae</taxon>
        <taxon>Oryzomonas</taxon>
    </lineage>
</organism>
<evidence type="ECO:0000313" key="1">
    <source>
        <dbReference type="EMBL" id="KAA0891639.1"/>
    </source>
</evidence>